<organism evidence="4 5">
    <name type="scientific">Pestalotiopsis fici (strain W106-1 / CGMCC3.15140)</name>
    <dbReference type="NCBI Taxonomy" id="1229662"/>
    <lineage>
        <taxon>Eukaryota</taxon>
        <taxon>Fungi</taxon>
        <taxon>Dikarya</taxon>
        <taxon>Ascomycota</taxon>
        <taxon>Pezizomycotina</taxon>
        <taxon>Sordariomycetes</taxon>
        <taxon>Xylariomycetidae</taxon>
        <taxon>Amphisphaeriales</taxon>
        <taxon>Sporocadaceae</taxon>
        <taxon>Pestalotiopsis</taxon>
    </lineage>
</organism>
<dbReference type="Gene3D" id="3.40.50.1580">
    <property type="entry name" value="Nucleoside phosphorylase domain"/>
    <property type="match status" value="1"/>
</dbReference>
<keyword evidence="1" id="KW-0677">Repeat</keyword>
<dbReference type="InParanoid" id="W3XF23"/>
<dbReference type="Proteomes" id="UP000030651">
    <property type="component" value="Unassembled WGS sequence"/>
</dbReference>
<dbReference type="InterPro" id="IPR007111">
    <property type="entry name" value="NACHT_NTPase"/>
</dbReference>
<dbReference type="OrthoDB" id="20872at2759"/>
<evidence type="ECO:0000256" key="1">
    <source>
        <dbReference type="ARBA" id="ARBA00022737"/>
    </source>
</evidence>
<dbReference type="HOGENOM" id="CLU_000288_34_2_1"/>
<protein>
    <recommendedName>
        <fullName evidence="3">NACHT domain-containing protein</fullName>
    </recommendedName>
</protein>
<evidence type="ECO:0000313" key="5">
    <source>
        <dbReference type="Proteomes" id="UP000030651"/>
    </source>
</evidence>
<dbReference type="SUPFAM" id="SSF52540">
    <property type="entry name" value="P-loop containing nucleoside triphosphate hydrolases"/>
    <property type="match status" value="1"/>
</dbReference>
<dbReference type="PANTHER" id="PTHR10039:SF16">
    <property type="entry name" value="GPI INOSITOL-DEACYLASE"/>
    <property type="match status" value="1"/>
</dbReference>
<dbReference type="GO" id="GO:0009116">
    <property type="term" value="P:nucleoside metabolic process"/>
    <property type="evidence" value="ECO:0007669"/>
    <property type="project" value="InterPro"/>
</dbReference>
<dbReference type="GeneID" id="19267736"/>
<proteinExistence type="predicted"/>
<dbReference type="PROSITE" id="PS50837">
    <property type="entry name" value="NACHT"/>
    <property type="match status" value="1"/>
</dbReference>
<evidence type="ECO:0000256" key="2">
    <source>
        <dbReference type="SAM" id="MobiDB-lite"/>
    </source>
</evidence>
<gene>
    <name evidence="4" type="ORF">PFICI_02723</name>
</gene>
<dbReference type="InterPro" id="IPR056884">
    <property type="entry name" value="NPHP3-like_N"/>
</dbReference>
<dbReference type="RefSeq" id="XP_007829495.1">
    <property type="nucleotide sequence ID" value="XM_007831304.1"/>
</dbReference>
<dbReference type="PANTHER" id="PTHR10039">
    <property type="entry name" value="AMELOGENIN"/>
    <property type="match status" value="1"/>
</dbReference>
<dbReference type="SUPFAM" id="SSF53167">
    <property type="entry name" value="Purine and uridine phosphorylases"/>
    <property type="match status" value="1"/>
</dbReference>
<name>W3XF23_PESFW</name>
<dbReference type="OMA" id="HAPHEES"/>
<dbReference type="AlphaFoldDB" id="W3XF23"/>
<dbReference type="KEGG" id="pfy:PFICI_02723"/>
<feature type="domain" description="NACHT" evidence="3">
    <location>
        <begin position="411"/>
        <end position="555"/>
    </location>
</feature>
<dbReference type="InterPro" id="IPR035994">
    <property type="entry name" value="Nucleoside_phosphorylase_sf"/>
</dbReference>
<dbReference type="GO" id="GO:0003824">
    <property type="term" value="F:catalytic activity"/>
    <property type="evidence" value="ECO:0007669"/>
    <property type="project" value="InterPro"/>
</dbReference>
<dbReference type="eggNOG" id="KOG4177">
    <property type="taxonomic scope" value="Eukaryota"/>
</dbReference>
<evidence type="ECO:0000259" key="3">
    <source>
        <dbReference type="PROSITE" id="PS50837"/>
    </source>
</evidence>
<feature type="region of interest" description="Disordered" evidence="2">
    <location>
        <begin position="1"/>
        <end position="20"/>
    </location>
</feature>
<accession>W3XF23</accession>
<dbReference type="Gene3D" id="3.40.50.300">
    <property type="entry name" value="P-loop containing nucleotide triphosphate hydrolases"/>
    <property type="match status" value="1"/>
</dbReference>
<reference evidence="5" key="1">
    <citation type="journal article" date="2015" name="BMC Genomics">
        <title>Genomic and transcriptomic analysis of the endophytic fungus Pestalotiopsis fici reveals its lifestyle and high potential for synthesis of natural products.</title>
        <authorList>
            <person name="Wang X."/>
            <person name="Zhang X."/>
            <person name="Liu L."/>
            <person name="Xiang M."/>
            <person name="Wang W."/>
            <person name="Sun X."/>
            <person name="Che Y."/>
            <person name="Guo L."/>
            <person name="Liu G."/>
            <person name="Guo L."/>
            <person name="Wang C."/>
            <person name="Yin W.B."/>
            <person name="Stadler M."/>
            <person name="Zhang X."/>
            <person name="Liu X."/>
        </authorList>
    </citation>
    <scope>NUCLEOTIDE SEQUENCE [LARGE SCALE GENOMIC DNA]</scope>
    <source>
        <strain evidence="5">W106-1 / CGMCC3.15140</strain>
    </source>
</reference>
<evidence type="ECO:0000313" key="4">
    <source>
        <dbReference type="EMBL" id="ETS84698.1"/>
    </source>
</evidence>
<keyword evidence="5" id="KW-1185">Reference proteome</keyword>
<dbReference type="Pfam" id="PF24883">
    <property type="entry name" value="NPHP3_N"/>
    <property type="match status" value="1"/>
</dbReference>
<sequence length="835" mass="94923">MGSPSKHAPHEESDESEEEVLQEISPDDINVAIFCALVEESTAVRYTLDREFACKAYGKQSYVYTVGSIGAHNVVIAEPAEMGPVNAAHCAAHVSQQFPNVRLALMVGIGAGIPSNNLDIRLGDIAISVPRDDHPGVVQYDLGKYEAGAFKRKGALNKPPRILTSAIRALEGDELRNKFPIRRILKRIVRQNDKFRRPDSEDILFHNTFPHVQKGSDCSACWASDDKRVVSRIPRQLPNEPVTHRGLILSGGGVIKNPADREQFRRGYESAICFEMEAAGIMDELPCLVIRGISDYADTHKHDDWHYYAAAAAAAYCKAILSKVPVEEVTETPRMREVVKKVDEIQRTVQETRVTAKEIHAIAHFDKIRKWLSPPDPSTNFNKAREQHYEKTGQWFLDSEVYIKWKTERNSFLWLQGIPGCGKTILSSSVVADLQDGPSRSLVYFYFDFSDVAKQTLEQAVRSLIYQLYHKQADLRQEVDDFYSSCDNGDRQPLRSALLELFKSMIRRAGEVWIVLDALDECHTRNERAVSGLMSYIKGLRDSTTNLHLLVTSRPEHDIQSAIRNWARDSEILPLESIRVKDDINLYIEVRVGQLSRWRERPRIQKEIKTVLSNKANGMFRWVSCQFDVLSGCLDPESVQRELASLPRTLDETYERILKTIEPNRLNSAIRLLQFLAYSNRPLRLEEAVDAVAVNISKEPMFDPEYRMPCPEEIVGYCSSLTVLVKRKDQRYRTDIVEIQLAHFSVQEYLTSERLEKSVAPRLSHSSASIALTTVCLSYLLSLDYSYRPEEAEKNYPLAEYSAQYWPTHAAITEQSTNSTLPIIRNLKELADTNK</sequence>
<dbReference type="EMBL" id="KI912110">
    <property type="protein sequence ID" value="ETS84698.1"/>
    <property type="molecule type" value="Genomic_DNA"/>
</dbReference>
<dbReference type="InterPro" id="IPR027417">
    <property type="entry name" value="P-loop_NTPase"/>
</dbReference>